<feature type="transmembrane region" description="Helical" evidence="1">
    <location>
        <begin position="68"/>
        <end position="88"/>
    </location>
</feature>
<keyword evidence="1" id="KW-1133">Transmembrane helix</keyword>
<evidence type="ECO:0000256" key="1">
    <source>
        <dbReference type="SAM" id="Phobius"/>
    </source>
</evidence>
<feature type="transmembrane region" description="Helical" evidence="1">
    <location>
        <begin position="38"/>
        <end position="56"/>
    </location>
</feature>
<evidence type="ECO:0000259" key="2">
    <source>
        <dbReference type="Pfam" id="PF03779"/>
    </source>
</evidence>
<reference evidence="3 4" key="1">
    <citation type="submission" date="2019-07" db="EMBL/GenBank/DDBJ databases">
        <title>Genomic Encyclopedia of Archaeal and Bacterial Type Strains, Phase II (KMG-II): from individual species to whole genera.</title>
        <authorList>
            <person name="Goeker M."/>
        </authorList>
    </citation>
    <scope>NUCLEOTIDE SEQUENCE [LARGE SCALE GENOMIC DNA]</scope>
    <source>
        <strain evidence="3 4">DSM 18850</strain>
    </source>
</reference>
<proteinExistence type="predicted"/>
<dbReference type="RefSeq" id="WP_211357427.1">
    <property type="nucleotide sequence ID" value="NZ_VNHX01000001.1"/>
</dbReference>
<dbReference type="Proteomes" id="UP000325105">
    <property type="component" value="Unassembled WGS sequence"/>
</dbReference>
<keyword evidence="1" id="KW-0812">Transmembrane</keyword>
<dbReference type="EMBL" id="VNHX01000001">
    <property type="protein sequence ID" value="TYP98392.1"/>
    <property type="molecule type" value="Genomic_DNA"/>
</dbReference>
<organism evidence="3 4">
    <name type="scientific">Sphingobacterium allocomposti</name>
    <dbReference type="NCBI Taxonomy" id="415956"/>
    <lineage>
        <taxon>Bacteria</taxon>
        <taxon>Pseudomonadati</taxon>
        <taxon>Bacteroidota</taxon>
        <taxon>Sphingobacteriia</taxon>
        <taxon>Sphingobacteriales</taxon>
        <taxon>Sphingobacteriaceae</taxon>
        <taxon>Sphingobacterium</taxon>
    </lineage>
</organism>
<comment type="caution">
    <text evidence="3">The sequence shown here is derived from an EMBL/GenBank/DDBJ whole genome shotgun (WGS) entry which is preliminary data.</text>
</comment>
<name>A0A5S5DU63_9SPHI</name>
<gene>
    <name evidence="3" type="ORF">BC792_10146</name>
</gene>
<dbReference type="Pfam" id="PF03779">
    <property type="entry name" value="SPW"/>
    <property type="match status" value="1"/>
</dbReference>
<dbReference type="InterPro" id="IPR005530">
    <property type="entry name" value="SPW"/>
</dbReference>
<sequence length="124" mass="13794">MKKIITTNAHAPMDYGAALILLAGPWILQFAHIPEAKMTFVFAGALVLVMSLFTRYEGGLVRVLPMKFHLAMDVLLGIFLAASPWIFGFFAETWLWHVLMGVFSVFAGLCTRTNVPEFLSLKGM</sequence>
<evidence type="ECO:0000313" key="4">
    <source>
        <dbReference type="Proteomes" id="UP000325105"/>
    </source>
</evidence>
<feature type="transmembrane region" description="Helical" evidence="1">
    <location>
        <begin position="12"/>
        <end position="32"/>
    </location>
</feature>
<keyword evidence="4" id="KW-1185">Reference proteome</keyword>
<evidence type="ECO:0000313" key="3">
    <source>
        <dbReference type="EMBL" id="TYP98392.1"/>
    </source>
</evidence>
<protein>
    <submittedName>
        <fullName evidence="3">SPW repeat-containing protein</fullName>
    </submittedName>
</protein>
<feature type="domain" description="SPW repeat-containing integral membrane" evidence="2">
    <location>
        <begin position="11"/>
        <end position="109"/>
    </location>
</feature>
<accession>A0A5S5DU63</accession>
<dbReference type="AlphaFoldDB" id="A0A5S5DU63"/>
<keyword evidence="1" id="KW-0472">Membrane</keyword>